<dbReference type="Proteomes" id="UP000308632">
    <property type="component" value="Unassembled WGS sequence"/>
</dbReference>
<evidence type="ECO:0000256" key="1">
    <source>
        <dbReference type="SAM" id="MobiDB-lite"/>
    </source>
</evidence>
<dbReference type="AlphaFoldDB" id="A0A4U5WV88"/>
<dbReference type="EMBL" id="SZPR01000024">
    <property type="protein sequence ID" value="TKT06385.1"/>
    <property type="molecule type" value="Genomic_DNA"/>
</dbReference>
<feature type="region of interest" description="Disordered" evidence="1">
    <location>
        <begin position="195"/>
        <end position="219"/>
    </location>
</feature>
<name>A0A4U5WV88_STRGB</name>
<dbReference type="PANTHER" id="PTHR35004">
    <property type="entry name" value="TRANSPOSASE RV3428C-RELATED"/>
    <property type="match status" value="1"/>
</dbReference>
<comment type="caution">
    <text evidence="2">The sequence shown here is derived from an EMBL/GenBank/DDBJ whole genome shotgun (WGS) entry which is preliminary data.</text>
</comment>
<protein>
    <submittedName>
        <fullName evidence="2">DDE-type integrase/transposase/recombinase</fullName>
    </submittedName>
</protein>
<evidence type="ECO:0000313" key="2">
    <source>
        <dbReference type="EMBL" id="TKT06385.1"/>
    </source>
</evidence>
<reference evidence="2 3" key="1">
    <citation type="submission" date="2019-04" db="EMBL/GenBank/DDBJ databases">
        <title>Streptomyces lasaliensis sp.nov., an Actinomycete isolated from soil which produces the polyether antibiotic lasalocid.</title>
        <authorList>
            <person name="Erwin G."/>
            <person name="Haber C."/>
        </authorList>
    </citation>
    <scope>NUCLEOTIDE SEQUENCE [LARGE SCALE GENOMIC DNA]</scope>
    <source>
        <strain evidence="2 3">DSM 40089</strain>
    </source>
</reference>
<dbReference type="PANTHER" id="PTHR35004:SF6">
    <property type="entry name" value="TRANSPOSASE"/>
    <property type="match status" value="1"/>
</dbReference>
<accession>A0A4U5WV88</accession>
<organism evidence="2 3">
    <name type="scientific">Streptomyces galbus</name>
    <dbReference type="NCBI Taxonomy" id="33898"/>
    <lineage>
        <taxon>Bacteria</taxon>
        <taxon>Bacillati</taxon>
        <taxon>Actinomycetota</taxon>
        <taxon>Actinomycetes</taxon>
        <taxon>Kitasatosporales</taxon>
        <taxon>Streptomycetaceae</taxon>
        <taxon>Streptomyces</taxon>
    </lineage>
</organism>
<evidence type="ECO:0000313" key="3">
    <source>
        <dbReference type="Proteomes" id="UP000308632"/>
    </source>
</evidence>
<gene>
    <name evidence="2" type="ORF">E4U92_27920</name>
</gene>
<proteinExistence type="predicted"/>
<sequence length="308" mass="32199">MGDEGKFLARVGILEVCSFHRVLSCSCGPFCCFITSQDMAAFFDCHRRAFARFGGVAMSIVCDRTKTVVRRHVAPGEAVALQVRKRSCSPGTTTSASTSWRPTGEGRVERQVDIVRDHVLAGRVFALRRGDGLCVHGLGGVSYLRGGPAPTARSSACGPSHRLAAAAPNVLCRRPAALAASGQGLPGRLRRKPLLGAGPKGPFPSAGRGPGGEVAGGAACRPSPPMTARLCWPLTRARSAKGSAWSAKGTGTACQMARTAVSPPATSCPVPAVKCPWAKRLAHCRPCWPGPRPPASRPAAVRCRSTTN</sequence>